<keyword evidence="1" id="KW-0677">Repeat</keyword>
<feature type="compositionally biased region" description="Acidic residues" evidence="2">
    <location>
        <begin position="318"/>
        <end position="337"/>
    </location>
</feature>
<evidence type="ECO:0000256" key="2">
    <source>
        <dbReference type="SAM" id="MobiDB-lite"/>
    </source>
</evidence>
<dbReference type="PANTHER" id="PTHR15377">
    <property type="entry name" value="TRANSCRIPTION ELONGATION REGULATOR 1"/>
    <property type="match status" value="1"/>
</dbReference>
<dbReference type="AlphaFoldDB" id="A4S9N7"/>
<dbReference type="PANTHER" id="PTHR15377:SF3">
    <property type="entry name" value="WW DOMAIN-CONTAINING PROTEIN"/>
    <property type="match status" value="1"/>
</dbReference>
<dbReference type="RefSeq" id="XP_001422203.1">
    <property type="nucleotide sequence ID" value="XM_001422166.1"/>
</dbReference>
<evidence type="ECO:0000256" key="1">
    <source>
        <dbReference type="ARBA" id="ARBA00022737"/>
    </source>
</evidence>
<protein>
    <recommendedName>
        <fullName evidence="5">FF domain-containing protein</fullName>
    </recommendedName>
</protein>
<dbReference type="SUPFAM" id="SSF81698">
    <property type="entry name" value="FF domain"/>
    <property type="match status" value="1"/>
</dbReference>
<dbReference type="GO" id="GO:0003712">
    <property type="term" value="F:transcription coregulator activity"/>
    <property type="evidence" value="ECO:0007669"/>
    <property type="project" value="TreeGrafter"/>
</dbReference>
<gene>
    <name evidence="3" type="ORF">OSTLU_18666</name>
</gene>
<organism evidence="3 4">
    <name type="scientific">Ostreococcus lucimarinus (strain CCE9901)</name>
    <dbReference type="NCBI Taxonomy" id="436017"/>
    <lineage>
        <taxon>Eukaryota</taxon>
        <taxon>Viridiplantae</taxon>
        <taxon>Chlorophyta</taxon>
        <taxon>Mamiellophyceae</taxon>
        <taxon>Mamiellales</taxon>
        <taxon>Bathycoccaceae</taxon>
        <taxon>Ostreococcus</taxon>
    </lineage>
</organism>
<feature type="region of interest" description="Disordered" evidence="2">
    <location>
        <begin position="316"/>
        <end position="337"/>
    </location>
</feature>
<dbReference type="Gramene" id="ABP00520">
    <property type="protein sequence ID" value="ABP00520"/>
    <property type="gene ID" value="OSTLU_18666"/>
</dbReference>
<dbReference type="GeneID" id="5006157"/>
<accession>A4S9N7</accession>
<dbReference type="HOGENOM" id="CLU_824856_0_0_1"/>
<feature type="region of interest" description="Disordered" evidence="2">
    <location>
        <begin position="105"/>
        <end position="145"/>
    </location>
</feature>
<dbReference type="InterPro" id="IPR045148">
    <property type="entry name" value="TCRG1-like"/>
</dbReference>
<evidence type="ECO:0000313" key="4">
    <source>
        <dbReference type="Proteomes" id="UP000001568"/>
    </source>
</evidence>
<evidence type="ECO:0000313" key="3">
    <source>
        <dbReference type="EMBL" id="ABP00520.1"/>
    </source>
</evidence>
<dbReference type="GO" id="GO:0005634">
    <property type="term" value="C:nucleus"/>
    <property type="evidence" value="ECO:0007669"/>
    <property type="project" value="TreeGrafter"/>
</dbReference>
<dbReference type="KEGG" id="olu:OSTLU_18666"/>
<evidence type="ECO:0008006" key="5">
    <source>
        <dbReference type="Google" id="ProtNLM"/>
    </source>
</evidence>
<dbReference type="InterPro" id="IPR036517">
    <property type="entry name" value="FF_domain_sf"/>
</dbReference>
<dbReference type="STRING" id="436017.A4S9N7"/>
<proteinExistence type="predicted"/>
<dbReference type="Gene3D" id="1.10.10.440">
    <property type="entry name" value="FF domain"/>
    <property type="match status" value="1"/>
</dbReference>
<sequence>MATAADAAGVVLDPDAYDDDATDGTRDDESSNFDAQWRRATTEKRADVEAFEAMVRARLGDGLADARWERALMKMRRDARFRALKTHSERRAAFDALRRRAAEEKREGEKRRRAARGEDEADADARRARALRARESEASERRRRDEREARFRKERLLDDEAEAAFQALCAERVKTYARSYDEAFRRDLVGDPMGRDDVSRLRGGEARARTLYEAHRLAVEASLKAEFEKLARRIIDKLVVRELSDETAANEARARRRASALDVIFDGALAYARAAEDEFELVDDVLFAFVSDGDKKQIWTECAIDILSRHGVKIGDDRVEDGEDEDEDEDEDGAVSE</sequence>
<dbReference type="OrthoDB" id="10552237at2759"/>
<reference evidence="3 4" key="1">
    <citation type="journal article" date="2007" name="Proc. Natl. Acad. Sci. U.S.A.">
        <title>The tiny eukaryote Ostreococcus provides genomic insights into the paradox of plankton speciation.</title>
        <authorList>
            <person name="Palenik B."/>
            <person name="Grimwood J."/>
            <person name="Aerts A."/>
            <person name="Rouze P."/>
            <person name="Salamov A."/>
            <person name="Putnam N."/>
            <person name="Dupont C."/>
            <person name="Jorgensen R."/>
            <person name="Derelle E."/>
            <person name="Rombauts S."/>
            <person name="Zhou K."/>
            <person name="Otillar R."/>
            <person name="Merchant S.S."/>
            <person name="Podell S."/>
            <person name="Gaasterland T."/>
            <person name="Napoli C."/>
            <person name="Gendler K."/>
            <person name="Manuell A."/>
            <person name="Tai V."/>
            <person name="Vallon O."/>
            <person name="Piganeau G."/>
            <person name="Jancek S."/>
            <person name="Heijde M."/>
            <person name="Jabbari K."/>
            <person name="Bowler C."/>
            <person name="Lohr M."/>
            <person name="Robbens S."/>
            <person name="Werner G."/>
            <person name="Dubchak I."/>
            <person name="Pazour G.J."/>
            <person name="Ren Q."/>
            <person name="Paulsen I."/>
            <person name="Delwiche C."/>
            <person name="Schmutz J."/>
            <person name="Rokhsar D."/>
            <person name="Van de Peer Y."/>
            <person name="Moreau H."/>
            <person name="Grigoriev I.V."/>
        </authorList>
    </citation>
    <scope>NUCLEOTIDE SEQUENCE [LARGE SCALE GENOMIC DNA]</scope>
    <source>
        <strain evidence="3 4">CCE9901</strain>
    </source>
</reference>
<feature type="region of interest" description="Disordered" evidence="2">
    <location>
        <begin position="1"/>
        <end position="34"/>
    </location>
</feature>
<dbReference type="Proteomes" id="UP000001568">
    <property type="component" value="Chromosome 17"/>
</dbReference>
<dbReference type="GO" id="GO:0070063">
    <property type="term" value="F:RNA polymerase binding"/>
    <property type="evidence" value="ECO:0007669"/>
    <property type="project" value="InterPro"/>
</dbReference>
<keyword evidence="4" id="KW-1185">Reference proteome</keyword>
<dbReference type="EMBL" id="CP000597">
    <property type="protein sequence ID" value="ABP00520.1"/>
    <property type="molecule type" value="Genomic_DNA"/>
</dbReference>
<name>A4S9N7_OSTLU</name>